<keyword evidence="1" id="KW-0812">Transmembrane</keyword>
<evidence type="ECO:0000256" key="1">
    <source>
        <dbReference type="SAM" id="Phobius"/>
    </source>
</evidence>
<comment type="caution">
    <text evidence="2">The sequence shown here is derived from an EMBL/GenBank/DDBJ whole genome shotgun (WGS) entry which is preliminary data.</text>
</comment>
<gene>
    <name evidence="2" type="ORF">HP552_31850</name>
</gene>
<keyword evidence="1" id="KW-0472">Membrane</keyword>
<organism evidence="2 3">
    <name type="scientific">Paenibacillus xylanilyticus</name>
    <dbReference type="NCBI Taxonomy" id="248903"/>
    <lineage>
        <taxon>Bacteria</taxon>
        <taxon>Bacillati</taxon>
        <taxon>Bacillota</taxon>
        <taxon>Bacilli</taxon>
        <taxon>Bacillales</taxon>
        <taxon>Paenibacillaceae</taxon>
        <taxon>Paenibacillus</taxon>
    </lineage>
</organism>
<dbReference type="EMBL" id="JABMCB010000206">
    <property type="protein sequence ID" value="NUU79786.1"/>
    <property type="molecule type" value="Genomic_DNA"/>
</dbReference>
<keyword evidence="3" id="KW-1185">Reference proteome</keyword>
<dbReference type="RefSeq" id="WP_175399350.1">
    <property type="nucleotide sequence ID" value="NZ_JABMCB010000206.1"/>
</dbReference>
<keyword evidence="1" id="KW-1133">Transmembrane helix</keyword>
<sequence>MELFGAMIALVICFIVFLIIVAVVRYAIDSSKTSRRLEYLIKEVHYLKSEIKKHNHNKQGDNKQIIDEKV</sequence>
<dbReference type="AlphaFoldDB" id="A0A7Y6C407"/>
<reference evidence="2 3" key="1">
    <citation type="submission" date="2020-05" db="EMBL/GenBank/DDBJ databases">
        <title>Genome Sequencing of Type Strains.</title>
        <authorList>
            <person name="Lemaire J.F."/>
            <person name="Inderbitzin P."/>
            <person name="Gregorio O.A."/>
            <person name="Collins S.B."/>
            <person name="Wespe N."/>
            <person name="Knight-Connoni V."/>
        </authorList>
    </citation>
    <scope>NUCLEOTIDE SEQUENCE [LARGE SCALE GENOMIC DNA]</scope>
    <source>
        <strain evidence="2 3">LMG 21957</strain>
    </source>
</reference>
<name>A0A7Y6C407_9BACL</name>
<protein>
    <recommendedName>
        <fullName evidence="4">DUF4083 domain-containing protein</fullName>
    </recommendedName>
</protein>
<evidence type="ECO:0008006" key="4">
    <source>
        <dbReference type="Google" id="ProtNLM"/>
    </source>
</evidence>
<evidence type="ECO:0000313" key="3">
    <source>
        <dbReference type="Proteomes" id="UP000526125"/>
    </source>
</evidence>
<accession>A0A7Y6C407</accession>
<dbReference type="Proteomes" id="UP000526125">
    <property type="component" value="Unassembled WGS sequence"/>
</dbReference>
<evidence type="ECO:0000313" key="2">
    <source>
        <dbReference type="EMBL" id="NUU79786.1"/>
    </source>
</evidence>
<feature type="transmembrane region" description="Helical" evidence="1">
    <location>
        <begin position="6"/>
        <end position="28"/>
    </location>
</feature>
<proteinExistence type="predicted"/>